<dbReference type="Proteomes" id="UP000198832">
    <property type="component" value="Unassembled WGS sequence"/>
</dbReference>
<accession>A0A1I1MK77</accession>
<organism evidence="3 4">
    <name type="scientific">Nocardioides terrae</name>
    <dbReference type="NCBI Taxonomy" id="574651"/>
    <lineage>
        <taxon>Bacteria</taxon>
        <taxon>Bacillati</taxon>
        <taxon>Actinomycetota</taxon>
        <taxon>Actinomycetes</taxon>
        <taxon>Propionibacteriales</taxon>
        <taxon>Nocardioidaceae</taxon>
        <taxon>Nocardioides</taxon>
    </lineage>
</organism>
<feature type="region of interest" description="Disordered" evidence="1">
    <location>
        <begin position="334"/>
        <end position="371"/>
    </location>
</feature>
<evidence type="ECO:0000256" key="2">
    <source>
        <dbReference type="SAM" id="Phobius"/>
    </source>
</evidence>
<name>A0A1I1MK77_9ACTN</name>
<protein>
    <submittedName>
        <fullName evidence="3">Uncharacterized protein</fullName>
    </submittedName>
</protein>
<keyword evidence="2" id="KW-1133">Transmembrane helix</keyword>
<sequence length="371" mass="41053">MNPDWTRIDQTHCCPGSIRCCRANDRRRLMDVVTTVLAVVGAVTGISGTVVAVLAYRFSVRTYEETGVRWKVAMGDRALILSHGDRFAGFVVEVINTGRMPGAIQDVKVCTTDGWYSASFRSGGDACRIGAQLPMTMEPTAKASWFFDASVIDAAVDAQARDRAPLIYAVLESGGQRITTNPPVSVGRKQLPPARQPKPKGRWRHWLRHPLWSLRSRRPSRRPAVQVWPAGFDLAMLDKGLFPIALRNFGKGTARNLRLDMVRNENGVETTVPDVAPRHLKRLKGESTHTFMYPIDEATRPAQDGVEFWWRLSSGQDTGRPGYGVLSRGELEQAHASLRESATSTGEQDVERGLVAEREMPATDVGDRTGE</sequence>
<proteinExistence type="predicted"/>
<evidence type="ECO:0000256" key="1">
    <source>
        <dbReference type="SAM" id="MobiDB-lite"/>
    </source>
</evidence>
<dbReference type="AlphaFoldDB" id="A0A1I1MK77"/>
<gene>
    <name evidence="3" type="ORF">SAMN04487968_112143</name>
</gene>
<feature type="compositionally biased region" description="Basic and acidic residues" evidence="1">
    <location>
        <begin position="349"/>
        <end position="371"/>
    </location>
</feature>
<keyword evidence="4" id="KW-1185">Reference proteome</keyword>
<reference evidence="3 4" key="1">
    <citation type="submission" date="2016-10" db="EMBL/GenBank/DDBJ databases">
        <authorList>
            <person name="de Groot N.N."/>
        </authorList>
    </citation>
    <scope>NUCLEOTIDE SEQUENCE [LARGE SCALE GENOMIC DNA]</scope>
    <source>
        <strain evidence="3 4">CGMCC 1.7056</strain>
    </source>
</reference>
<evidence type="ECO:0000313" key="4">
    <source>
        <dbReference type="Proteomes" id="UP000198832"/>
    </source>
</evidence>
<evidence type="ECO:0000313" key="3">
    <source>
        <dbReference type="EMBL" id="SFC85821.1"/>
    </source>
</evidence>
<feature type="transmembrane region" description="Helical" evidence="2">
    <location>
        <begin position="32"/>
        <end position="56"/>
    </location>
</feature>
<feature type="region of interest" description="Disordered" evidence="1">
    <location>
        <begin position="179"/>
        <end position="201"/>
    </location>
</feature>
<dbReference type="EMBL" id="FOLB01000012">
    <property type="protein sequence ID" value="SFC85821.1"/>
    <property type="molecule type" value="Genomic_DNA"/>
</dbReference>
<keyword evidence="2" id="KW-0472">Membrane</keyword>
<keyword evidence="2" id="KW-0812">Transmembrane</keyword>